<evidence type="ECO:0000256" key="5">
    <source>
        <dbReference type="ARBA" id="ARBA00022475"/>
    </source>
</evidence>
<dbReference type="PRINTS" id="PR00951">
    <property type="entry name" value="FLGBIOSNFLIP"/>
</dbReference>
<dbReference type="InterPro" id="IPR005837">
    <property type="entry name" value="FliP"/>
</dbReference>
<keyword evidence="11" id="KW-0975">Bacterial flagellum</keyword>
<comment type="function">
    <text evidence="1 13">Plays a role in the flagellum-specific transport system.</text>
</comment>
<evidence type="ECO:0000256" key="1">
    <source>
        <dbReference type="ARBA" id="ARBA00003663"/>
    </source>
</evidence>
<organism evidence="15 16">
    <name type="scientific">Dyella nitratireducens</name>
    <dbReference type="NCBI Taxonomy" id="1849580"/>
    <lineage>
        <taxon>Bacteria</taxon>
        <taxon>Pseudomonadati</taxon>
        <taxon>Pseudomonadota</taxon>
        <taxon>Gammaproteobacteria</taxon>
        <taxon>Lysobacterales</taxon>
        <taxon>Rhodanobacteraceae</taxon>
        <taxon>Dyella</taxon>
    </lineage>
</organism>
<name>A0ABQ1FRK3_9GAMM</name>
<keyword evidence="8 13" id="KW-0653">Protein transport</keyword>
<evidence type="ECO:0000313" key="15">
    <source>
        <dbReference type="EMBL" id="GGA27496.1"/>
    </source>
</evidence>
<keyword evidence="4 13" id="KW-0813">Transport</keyword>
<evidence type="ECO:0000256" key="4">
    <source>
        <dbReference type="ARBA" id="ARBA00022448"/>
    </source>
</evidence>
<keyword evidence="5 13" id="KW-1003">Cell membrane</keyword>
<evidence type="ECO:0000256" key="7">
    <source>
        <dbReference type="ARBA" id="ARBA00022795"/>
    </source>
</evidence>
<evidence type="ECO:0000256" key="13">
    <source>
        <dbReference type="RuleBase" id="RU362069"/>
    </source>
</evidence>
<keyword evidence="16" id="KW-1185">Reference proteome</keyword>
<evidence type="ECO:0000256" key="8">
    <source>
        <dbReference type="ARBA" id="ARBA00022927"/>
    </source>
</evidence>
<keyword evidence="15" id="KW-0969">Cilium</keyword>
<evidence type="ECO:0000256" key="3">
    <source>
        <dbReference type="ARBA" id="ARBA00021714"/>
    </source>
</evidence>
<feature type="transmembrane region" description="Helical" evidence="13">
    <location>
        <begin position="105"/>
        <end position="135"/>
    </location>
</feature>
<dbReference type="Proteomes" id="UP000620046">
    <property type="component" value="Unassembled WGS sequence"/>
</dbReference>
<sequence length="306" mass="32745">MNSAAFDKFHAPSPRRTPGPSDFSGAKTLGPGVRRGDGIGKILVGLMLTLLFALVSCGVHAATTTSTTAVAPIAPIAPISQSAGIPVLTVQNAGGGQNWSLSLQVVALMTVLTLLPAVLLMMTSFTRIIIVLSFLRQALSTQSTPPNQVLLGLALFLTFFVMSPVLNRAYEDGVKPYMDHKISAEDAIPAAAAPFKHFMLDQTRDADLQLFTRLAKEQPYASKDDVPFRVAMPAFVTSELKTAFQMGFLLFIPFLVIDVVVASVLMSMGMAMVSPSIISLPFKIMLFVMVDGWSLLVGTLAGSFYT</sequence>
<evidence type="ECO:0000256" key="11">
    <source>
        <dbReference type="ARBA" id="ARBA00023143"/>
    </source>
</evidence>
<evidence type="ECO:0000256" key="6">
    <source>
        <dbReference type="ARBA" id="ARBA00022692"/>
    </source>
</evidence>
<evidence type="ECO:0000256" key="9">
    <source>
        <dbReference type="ARBA" id="ARBA00022989"/>
    </source>
</evidence>
<gene>
    <name evidence="13 15" type="primary">fliP</name>
    <name evidence="15" type="ORF">GCM10010981_15300</name>
</gene>
<comment type="caution">
    <text evidence="15">The sequence shown here is derived from an EMBL/GenBank/DDBJ whole genome shotgun (WGS) entry which is preliminary data.</text>
</comment>
<dbReference type="PANTHER" id="PTHR30587:SF0">
    <property type="entry name" value="FLAGELLAR BIOSYNTHETIC PROTEIN FLIP"/>
    <property type="match status" value="1"/>
</dbReference>
<dbReference type="PRINTS" id="PR01302">
    <property type="entry name" value="TYPE3IMPPROT"/>
</dbReference>
<dbReference type="Pfam" id="PF00813">
    <property type="entry name" value="FliP"/>
    <property type="match status" value="1"/>
</dbReference>
<keyword evidence="7 13" id="KW-1005">Bacterial flagellum biogenesis</keyword>
<feature type="transmembrane region" description="Helical" evidence="13">
    <location>
        <begin position="284"/>
        <end position="305"/>
    </location>
</feature>
<evidence type="ECO:0000256" key="2">
    <source>
        <dbReference type="ARBA" id="ARBA00006257"/>
    </source>
</evidence>
<feature type="transmembrane region" description="Helical" evidence="13">
    <location>
        <begin position="42"/>
        <end position="62"/>
    </location>
</feature>
<accession>A0ABQ1FRK3</accession>
<evidence type="ECO:0000256" key="14">
    <source>
        <dbReference type="SAM" id="MobiDB-lite"/>
    </source>
</evidence>
<keyword evidence="6 13" id="KW-0812">Transmembrane</keyword>
<dbReference type="PANTHER" id="PTHR30587">
    <property type="entry name" value="FLAGELLAR BIOSYNTHETIC PROTEIN FLIP"/>
    <property type="match status" value="1"/>
</dbReference>
<evidence type="ECO:0000313" key="16">
    <source>
        <dbReference type="Proteomes" id="UP000620046"/>
    </source>
</evidence>
<feature type="region of interest" description="Disordered" evidence="14">
    <location>
        <begin position="1"/>
        <end position="29"/>
    </location>
</feature>
<dbReference type="PROSITE" id="PS01060">
    <property type="entry name" value="FLIP_1"/>
    <property type="match status" value="1"/>
</dbReference>
<proteinExistence type="inferred from homology"/>
<comment type="subcellular location">
    <subcellularLocation>
        <location evidence="13">Cell membrane</location>
        <topology evidence="13">Multi-pass membrane protein</topology>
    </subcellularLocation>
    <subcellularLocation>
        <location evidence="13">Bacterial flagellum basal body</location>
    </subcellularLocation>
</comment>
<reference evidence="16" key="1">
    <citation type="journal article" date="2019" name="Int. J. Syst. Evol. Microbiol.">
        <title>The Global Catalogue of Microorganisms (GCM) 10K type strain sequencing project: providing services to taxonomists for standard genome sequencing and annotation.</title>
        <authorList>
            <consortium name="The Broad Institute Genomics Platform"/>
            <consortium name="The Broad Institute Genome Sequencing Center for Infectious Disease"/>
            <person name="Wu L."/>
            <person name="Ma J."/>
        </authorList>
    </citation>
    <scope>NUCLEOTIDE SEQUENCE [LARGE SCALE GENOMIC DNA]</scope>
    <source>
        <strain evidence="16">CGMCC 1.15439</strain>
    </source>
</reference>
<keyword evidence="9 13" id="KW-1133">Transmembrane helix</keyword>
<dbReference type="PROSITE" id="PS01061">
    <property type="entry name" value="FLIP_2"/>
    <property type="match status" value="1"/>
</dbReference>
<feature type="transmembrane region" description="Helical" evidence="13">
    <location>
        <begin position="248"/>
        <end position="272"/>
    </location>
</feature>
<keyword evidence="10 13" id="KW-0472">Membrane</keyword>
<dbReference type="NCBIfam" id="NF009438">
    <property type="entry name" value="PRK12797.1"/>
    <property type="match status" value="1"/>
</dbReference>
<feature type="transmembrane region" description="Helical" evidence="13">
    <location>
        <begin position="147"/>
        <end position="166"/>
    </location>
</feature>
<dbReference type="NCBIfam" id="TIGR01103">
    <property type="entry name" value="fliP"/>
    <property type="match status" value="1"/>
</dbReference>
<dbReference type="EMBL" id="BMJA01000001">
    <property type="protein sequence ID" value="GGA27496.1"/>
    <property type="molecule type" value="Genomic_DNA"/>
</dbReference>
<protein>
    <recommendedName>
        <fullName evidence="3 13">Flagellar biosynthetic protein FliP</fullName>
    </recommendedName>
</protein>
<comment type="similarity">
    <text evidence="2 13">Belongs to the FliP/MopC/SpaP family.</text>
</comment>
<dbReference type="InterPro" id="IPR005838">
    <property type="entry name" value="T3SS_IM_P"/>
</dbReference>
<evidence type="ECO:0000256" key="10">
    <source>
        <dbReference type="ARBA" id="ARBA00023136"/>
    </source>
</evidence>
<keyword evidence="15" id="KW-0282">Flagellum</keyword>
<evidence type="ECO:0000256" key="12">
    <source>
        <dbReference type="ARBA" id="ARBA00023225"/>
    </source>
</evidence>
<keyword evidence="15" id="KW-0966">Cell projection</keyword>
<keyword evidence="12 13" id="KW-1006">Bacterial flagellum protein export</keyword>